<comment type="caution">
    <text evidence="1">The sequence shown here is derived from an EMBL/GenBank/DDBJ whole genome shotgun (WGS) entry which is preliminary data.</text>
</comment>
<protein>
    <submittedName>
        <fullName evidence="1">Gns1 sur4 family</fullName>
    </submittedName>
</protein>
<dbReference type="OrthoDB" id="10259681at2759"/>
<organism evidence="1 2">
    <name type="scientific">Trichoderma arundinaceum</name>
    <dbReference type="NCBI Taxonomy" id="490622"/>
    <lineage>
        <taxon>Eukaryota</taxon>
        <taxon>Fungi</taxon>
        <taxon>Dikarya</taxon>
        <taxon>Ascomycota</taxon>
        <taxon>Pezizomycotina</taxon>
        <taxon>Sordariomycetes</taxon>
        <taxon>Hypocreomycetidae</taxon>
        <taxon>Hypocreales</taxon>
        <taxon>Hypocreaceae</taxon>
        <taxon>Trichoderma</taxon>
    </lineage>
</organism>
<accession>A0A395NZB4</accession>
<keyword evidence="2" id="KW-1185">Reference proteome</keyword>
<sequence length="74" mass="7856">MSSLQILGSMPDASLFNFPPANPPAPLPPAHVPASILRPFNIPDNLYVSALDARVPLTIAAVYAVSANLLNQYN</sequence>
<dbReference type="EMBL" id="PXOA01000048">
    <property type="protein sequence ID" value="RFU81432.1"/>
    <property type="molecule type" value="Genomic_DNA"/>
</dbReference>
<dbReference type="STRING" id="490622.A0A395NZB4"/>
<dbReference type="Proteomes" id="UP000266272">
    <property type="component" value="Unassembled WGS sequence"/>
</dbReference>
<dbReference type="AlphaFoldDB" id="A0A395NZB4"/>
<name>A0A395NZB4_TRIAR</name>
<gene>
    <name evidence="1" type="ORF">TARUN_744</name>
</gene>
<reference evidence="1 2" key="1">
    <citation type="journal article" date="2018" name="PLoS Pathog.">
        <title>Evolution of structural diversity of trichothecenes, a family of toxins produced by plant pathogenic and entomopathogenic fungi.</title>
        <authorList>
            <person name="Proctor R.H."/>
            <person name="McCormick S.P."/>
            <person name="Kim H.S."/>
            <person name="Cardoza R.E."/>
            <person name="Stanley A.M."/>
            <person name="Lindo L."/>
            <person name="Kelly A."/>
            <person name="Brown D.W."/>
            <person name="Lee T."/>
            <person name="Vaughan M.M."/>
            <person name="Alexander N.J."/>
            <person name="Busman M."/>
            <person name="Gutierrez S."/>
        </authorList>
    </citation>
    <scope>NUCLEOTIDE SEQUENCE [LARGE SCALE GENOMIC DNA]</scope>
    <source>
        <strain evidence="1 2">IBT 40837</strain>
    </source>
</reference>
<evidence type="ECO:0000313" key="1">
    <source>
        <dbReference type="EMBL" id="RFU81432.1"/>
    </source>
</evidence>
<proteinExistence type="predicted"/>
<evidence type="ECO:0000313" key="2">
    <source>
        <dbReference type="Proteomes" id="UP000266272"/>
    </source>
</evidence>
<feature type="non-terminal residue" evidence="1">
    <location>
        <position position="74"/>
    </location>
</feature>